<evidence type="ECO:0000256" key="1">
    <source>
        <dbReference type="SAM" id="MobiDB-lite"/>
    </source>
</evidence>
<dbReference type="EMBL" id="BMAU01021353">
    <property type="protein sequence ID" value="GFY19745.1"/>
    <property type="molecule type" value="Genomic_DNA"/>
</dbReference>
<keyword evidence="3" id="KW-1185">Reference proteome</keyword>
<organism evidence="2 3">
    <name type="scientific">Trichonephila clavipes</name>
    <name type="common">Golden silk orbweaver</name>
    <name type="synonym">Nephila clavipes</name>
    <dbReference type="NCBI Taxonomy" id="2585209"/>
    <lineage>
        <taxon>Eukaryota</taxon>
        <taxon>Metazoa</taxon>
        <taxon>Ecdysozoa</taxon>
        <taxon>Arthropoda</taxon>
        <taxon>Chelicerata</taxon>
        <taxon>Arachnida</taxon>
        <taxon>Araneae</taxon>
        <taxon>Araneomorphae</taxon>
        <taxon>Entelegynae</taxon>
        <taxon>Araneoidea</taxon>
        <taxon>Nephilidae</taxon>
        <taxon>Trichonephila</taxon>
    </lineage>
</organism>
<gene>
    <name evidence="2" type="primary">NCL1_22981</name>
    <name evidence="2" type="ORF">TNCV_4649171</name>
</gene>
<evidence type="ECO:0000313" key="2">
    <source>
        <dbReference type="EMBL" id="GFY19745.1"/>
    </source>
</evidence>
<feature type="region of interest" description="Disordered" evidence="1">
    <location>
        <begin position="37"/>
        <end position="59"/>
    </location>
</feature>
<feature type="compositionally biased region" description="Basic and acidic residues" evidence="1">
    <location>
        <begin position="37"/>
        <end position="49"/>
    </location>
</feature>
<comment type="caution">
    <text evidence="2">The sequence shown here is derived from an EMBL/GenBank/DDBJ whole genome shotgun (WGS) entry which is preliminary data.</text>
</comment>
<proteinExistence type="predicted"/>
<dbReference type="Proteomes" id="UP000887159">
    <property type="component" value="Unassembled WGS sequence"/>
</dbReference>
<protein>
    <submittedName>
        <fullName evidence="2">HTH_Tnp_Tc3_2 domain-containing protein</fullName>
    </submittedName>
</protein>
<sequence length="181" mass="20081">MRNSNNLRSLKGEDYQPSRRMNFLSCNRSSCAEEQFHRDASLETVDRRAPNNQKTGSGRWMVTSAHDDQHLLRMAMSDHTASSRQLAARWSTATGVLMSASSIRCLLHRGLRERVPLYRQTIDGCVCNGLVSREPGKLIGPKLSFQMNYSSICGTIMAVFVLDAMPVNAAFKSALSNAIVA</sequence>
<evidence type="ECO:0000313" key="3">
    <source>
        <dbReference type="Proteomes" id="UP000887159"/>
    </source>
</evidence>
<name>A0A8X6VSG6_TRICX</name>
<dbReference type="AlphaFoldDB" id="A0A8X6VSG6"/>
<accession>A0A8X6VSG6</accession>
<reference evidence="2" key="1">
    <citation type="submission" date="2020-08" db="EMBL/GenBank/DDBJ databases">
        <title>Multicomponent nature underlies the extraordinary mechanical properties of spider dragline silk.</title>
        <authorList>
            <person name="Kono N."/>
            <person name="Nakamura H."/>
            <person name="Mori M."/>
            <person name="Yoshida Y."/>
            <person name="Ohtoshi R."/>
            <person name="Malay A.D."/>
            <person name="Moran D.A.P."/>
            <person name="Tomita M."/>
            <person name="Numata K."/>
            <person name="Arakawa K."/>
        </authorList>
    </citation>
    <scope>NUCLEOTIDE SEQUENCE</scope>
</reference>